<dbReference type="GO" id="GO:0030246">
    <property type="term" value="F:carbohydrate binding"/>
    <property type="evidence" value="ECO:0007669"/>
    <property type="project" value="InterPro"/>
</dbReference>
<evidence type="ECO:0000313" key="3">
    <source>
        <dbReference type="EMBL" id="TCC93443.1"/>
    </source>
</evidence>
<keyword evidence="1" id="KW-0732">Signal</keyword>
<evidence type="ECO:0000256" key="1">
    <source>
        <dbReference type="SAM" id="SignalP"/>
    </source>
</evidence>
<protein>
    <submittedName>
        <fullName evidence="3">TonB-dependent receptor</fullName>
    </submittedName>
</protein>
<name>A0A4R0N2C6_9SPHI</name>
<gene>
    <name evidence="3" type="ORF">EZ428_01335</name>
</gene>
<dbReference type="Pfam" id="PF14905">
    <property type="entry name" value="OMP_b-brl_3"/>
    <property type="match status" value="1"/>
</dbReference>
<keyword evidence="3" id="KW-0675">Receptor</keyword>
<accession>A0A4R0N2C6</accession>
<proteinExistence type="predicted"/>
<feature type="chain" id="PRO_5020260207" evidence="1">
    <location>
        <begin position="21"/>
        <end position="930"/>
    </location>
</feature>
<dbReference type="SUPFAM" id="SSF56935">
    <property type="entry name" value="Porins"/>
    <property type="match status" value="1"/>
</dbReference>
<sequence>MKSISLAIVLSLCFSTMLFAQNPYTIKGIAADTASNAKLQNATISILNAKDSTLYKFTRAKADGTFAISPMRKGNFILLLTYPEYADYVSPFALDSVNRSFDFKQINMKSKAKLLNEVIIKGQGAAIKIKGDTTEFNAASYTIQPNDKVEDLLKKLPGIQVDKDGKITAQGKTVPKVLVDGEEFFGDDPTLVTKNIRADMVDKVQLFEKASDQAAFTGVDDGQKTQTINIKLKEDAKNGYFGKVDLGGGTDDFYTAQLLFNKFKGKEKFSFYGTASNNGKTGLSWQDSDKYGSSGGGDVQFIDGGMMITGGGRDELDSWGGTYRDEGIPVARNGGAHYETKWNKDKESINTNYKVGSLKVNIIKNTLSQQNIPDNFVNRNNDQTTENYIFRQKLDATYQIKLDTTSNLKVTASGTLKNNETESIFNTTGRREDNSLLNTEIRSNNSEGNDKIFNLSALYTKKLKKLGRNYSLNLSAARTETDTEGFLYSENVAYNLDKSIKESIVTDQLKDNNIETGLYSANFTFSEPINKKLSLVFNYGLSLNSGKADRKSFNQSIPGRYDVLDLQFSNNFTTDQLSNQGGATFSYKNKKTVLSGGLKVNNINFDQLDVYNDVRYQRNFFNWMPQARYQYKFSQYKSLSLGYNGRTSQPSVSQLQPVKVNDDLLNIPIGNPNLKPSYNNNFSIDYNSYKVISDQYMYGYASLSFVNNQIVNNTTFDSTTGKSSYQFINLNGKTPYNFYGYLEFSRKIKKLGFSGNFGLNLDGSTSYSYVNNTLNKTKSNSYGFTIGVNKYAEKKFSFNLRFSPSYETQESSLNENVNSNGLATSGYGSFTVYLPGKVQISSDANYKYNAATASFDQSFEQMIINSTISKTFLKTDNLKLSISGNDILNQNRGFNRYASANTITQTKFNNIKRYFMCSVIWDFNKMGVKK</sequence>
<evidence type="ECO:0000259" key="2">
    <source>
        <dbReference type="Pfam" id="PF14905"/>
    </source>
</evidence>
<dbReference type="OrthoDB" id="1086219at2"/>
<organism evidence="3 4">
    <name type="scientific">Pedobacter frigiditerrae</name>
    <dbReference type="NCBI Taxonomy" id="2530452"/>
    <lineage>
        <taxon>Bacteria</taxon>
        <taxon>Pseudomonadati</taxon>
        <taxon>Bacteroidota</taxon>
        <taxon>Sphingobacteriia</taxon>
        <taxon>Sphingobacteriales</taxon>
        <taxon>Sphingobacteriaceae</taxon>
        <taxon>Pedobacter</taxon>
    </lineage>
</organism>
<dbReference type="SUPFAM" id="SSF49452">
    <property type="entry name" value="Starch-binding domain-like"/>
    <property type="match status" value="1"/>
</dbReference>
<evidence type="ECO:0000313" key="4">
    <source>
        <dbReference type="Proteomes" id="UP000292884"/>
    </source>
</evidence>
<dbReference type="RefSeq" id="WP_131551311.1">
    <property type="nucleotide sequence ID" value="NZ_SJSK01000001.1"/>
</dbReference>
<dbReference type="InterPro" id="IPR013784">
    <property type="entry name" value="Carb-bd-like_fold"/>
</dbReference>
<dbReference type="EMBL" id="SJSK01000001">
    <property type="protein sequence ID" value="TCC93443.1"/>
    <property type="molecule type" value="Genomic_DNA"/>
</dbReference>
<comment type="caution">
    <text evidence="3">The sequence shown here is derived from an EMBL/GenBank/DDBJ whole genome shotgun (WGS) entry which is preliminary data.</text>
</comment>
<keyword evidence="4" id="KW-1185">Reference proteome</keyword>
<reference evidence="3 4" key="1">
    <citation type="submission" date="2019-02" db="EMBL/GenBank/DDBJ databases">
        <title>Pedobacter sp. RP-1-13 sp. nov., isolated from Arctic soil.</title>
        <authorList>
            <person name="Dahal R.H."/>
        </authorList>
    </citation>
    <scope>NUCLEOTIDE SEQUENCE [LARGE SCALE GENOMIC DNA]</scope>
    <source>
        <strain evidence="3 4">RP-1-13</strain>
    </source>
</reference>
<dbReference type="Proteomes" id="UP000292884">
    <property type="component" value="Unassembled WGS sequence"/>
</dbReference>
<dbReference type="AlphaFoldDB" id="A0A4R0N2C6"/>
<dbReference type="InterPro" id="IPR041700">
    <property type="entry name" value="OMP_b-brl_3"/>
</dbReference>
<feature type="signal peptide" evidence="1">
    <location>
        <begin position="1"/>
        <end position="20"/>
    </location>
</feature>
<feature type="domain" description="Outer membrane protein beta-barrel" evidence="2">
    <location>
        <begin position="461"/>
        <end position="920"/>
    </location>
</feature>